<dbReference type="Pfam" id="PF22212">
    <property type="entry name" value="CPV_RdRP_pol_dom"/>
    <property type="match status" value="1"/>
</dbReference>
<dbReference type="InterPro" id="IPR054006">
    <property type="entry name" value="RdRP_N"/>
</dbReference>
<dbReference type="EMBL" id="KX884686">
    <property type="protein sequence ID" value="APG79166.1"/>
    <property type="molecule type" value="Genomic_RNA"/>
</dbReference>
<evidence type="ECO:0000259" key="1">
    <source>
        <dbReference type="Pfam" id="PF22209"/>
    </source>
</evidence>
<dbReference type="Gene3D" id="3.90.1850.10">
    <property type="entry name" value="RNA-directed RNA polymerase lambda-3"/>
    <property type="match status" value="1"/>
</dbReference>
<organism evidence="3">
    <name type="scientific">Hubei reo-like virus 9</name>
    <dbReference type="NCBI Taxonomy" id="1923184"/>
    <lineage>
        <taxon>Viruses</taxon>
        <taxon>Riboviria</taxon>
    </lineage>
</organism>
<dbReference type="InterPro" id="IPR054002">
    <property type="entry name" value="RdRP_C"/>
</dbReference>
<name>A0A1L3KP48_9VIRU</name>
<dbReference type="Pfam" id="PF22209">
    <property type="entry name" value="CPV_RdRP_N"/>
    <property type="match status" value="1"/>
</dbReference>
<sequence>MRSVLLRFFKYQSLGSADCRELESYVFQTTFLQEECVKWINSSHEEYIDNVVDGHDISGRSMRVELKIPDALLHPPPFTKSDWLVNPSKTMYDAQRKYNYMINRSYLSIKNYKDQDSIEWKTMNDLFVNEQLQTRFRTIWHELQAVLFAVDMYLGHAHHPLRYVVKHLILIDGRLPFMEKAGKVYVDESSTHDFSTLLPMICYMLMSVGTDICIGTVTEAESAMIINHYLELATDDYCDEKLRIKSAMRDWFGEALSNLKTIKYPKYNLLMEVAGNGVIQGIEPKIVRDLHVKVREDREKKLKKYPVVRKYIDDSFKSTSIEEVIDRLLVCNALSNDRTYYKTHTELSLDAAVKSVTTQHIISRPDDLLVSDGDHYSYLKEFKELKEPALFWAQTYLNLFTDKLKANVSTLDLDQEWLHFLTTSSPGQKLDEEIQQKLQKEIGVLFKTRIGLEAFQAESYRSMERILKSLQEPIMLVQRQQIDRRQRAIAGLNNARVMLSFTAYVIIKFMYRLSDDAAQGKQVGNALDLKDLLIATTQKKCLVSSIDIKGFDASVQPILKELINNMCQRVAMNSNHTMIGPFMDTEINLIHIERGEKVLTRVSGLWNALTFEVNNAQTSTTYNSRYFGAVRNTEGTFPSGRADTSSHHTIVLSSLQRGNEMRRRVDANSIYNASALVFGKSMGDDKSDLYYGEYNNMVDHILSDRNTFKNAGFETTSDLSSHSGEFLQQHCARGRYVPKPSRISIFTVEHVKEKRHLHDACSELLSIMDDMMSRARDLRGLKLLVFSTAIHCINRIVLNVRRTDLAQIEPKMKSNGIRYHIYTKTNPQSDSHNDYVLVGIYVPIMWYFMYRGGELPAYPIQRADGSYTEDESLYSPRGECKRRLIFDIIGIENYFLDKGDIHSVTRKFRDHLDVMGINAADAIIKMKITDIKEEIRAEKLPSDQIRALAENLQQYGDKRKYDRSLHAYLKIDQELNKQSLLLDKEGEIEIVGRMKSRIPKSIVYVYELEAKLEQVIIAKEVDLSEVPVMSKRLVDHFRSLRPHHEFETYARDILHIHAFMDSNHPLVYRQSIMYLDGIRLNQNMYEGSLTLKLYHLLGTINSEKSENIQEINWLRGKYGNFKIDDERMKYGYEVIWRKHRHLISDYYDMIGASERMRALLTKAYQYADQEGTVQYNYIQPSRNNFFISDDPMSCADNIIYVPSGNKMLNAVMLIFGYLHFLKYADVINSRQRLVLHPSIFEYMDKRYKQLGVRLAVSGESGLGIL</sequence>
<evidence type="ECO:0000313" key="3">
    <source>
        <dbReference type="EMBL" id="APG79166.1"/>
    </source>
</evidence>
<protein>
    <submittedName>
        <fullName evidence="3">RdRp</fullName>
    </submittedName>
</protein>
<reference evidence="3" key="1">
    <citation type="journal article" date="2016" name="Nature">
        <title>Redefining the invertebrate RNA virosphere.</title>
        <authorList>
            <person name="Shi M."/>
            <person name="Lin X.D."/>
            <person name="Tian J.H."/>
            <person name="Chen L.J."/>
            <person name="Chen X."/>
            <person name="Li C.X."/>
            <person name="Qin X.C."/>
            <person name="Li J."/>
            <person name="Cao J.P."/>
            <person name="Eden J.S."/>
            <person name="Buchmann J."/>
            <person name="Wang W."/>
            <person name="Xu J."/>
            <person name="Holmes E.C."/>
            <person name="Zhang Y.Z."/>
        </authorList>
    </citation>
    <scope>NUCLEOTIDE SEQUENCE</scope>
    <source>
        <strain evidence="3">QTM27922</strain>
    </source>
</reference>
<feature type="domain" description="RNA-directed RNA polymerase C-terminal" evidence="2">
    <location>
        <begin position="874"/>
        <end position="1221"/>
    </location>
</feature>
<feature type="domain" description="RNA-directed RNA polymerase N-terminal" evidence="1">
    <location>
        <begin position="68"/>
        <end position="314"/>
    </location>
</feature>
<accession>A0A1L3KP48</accession>
<proteinExistence type="predicted"/>
<dbReference type="Pfam" id="PF22213">
    <property type="entry name" value="CPV_RdRP_C"/>
    <property type="match status" value="1"/>
</dbReference>
<evidence type="ECO:0000259" key="2">
    <source>
        <dbReference type="Pfam" id="PF22213"/>
    </source>
</evidence>